<evidence type="ECO:0000256" key="5">
    <source>
        <dbReference type="ARBA" id="ARBA00023157"/>
    </source>
</evidence>
<protein>
    <submittedName>
        <fullName evidence="9">Chymotrypsin 6</fullName>
    </submittedName>
</protein>
<dbReference type="EMBL" id="BK008830">
    <property type="protein sequence ID" value="DAA64581.1"/>
    <property type="molecule type" value="mRNA"/>
</dbReference>
<feature type="signal peptide" evidence="7">
    <location>
        <begin position="1"/>
        <end position="26"/>
    </location>
</feature>
<dbReference type="PANTHER" id="PTHR24276:SF91">
    <property type="entry name" value="AT26814P-RELATED"/>
    <property type="match status" value="1"/>
</dbReference>
<organism evidence="9">
    <name type="scientific">Locusta migratoria</name>
    <name type="common">Migratory locust</name>
    <dbReference type="NCBI Taxonomy" id="7004"/>
    <lineage>
        <taxon>Eukaryota</taxon>
        <taxon>Metazoa</taxon>
        <taxon>Ecdysozoa</taxon>
        <taxon>Arthropoda</taxon>
        <taxon>Hexapoda</taxon>
        <taxon>Insecta</taxon>
        <taxon>Pterygota</taxon>
        <taxon>Neoptera</taxon>
        <taxon>Polyneoptera</taxon>
        <taxon>Orthoptera</taxon>
        <taxon>Caelifera</taxon>
        <taxon>Acrididea</taxon>
        <taxon>Acridomorpha</taxon>
        <taxon>Acridoidea</taxon>
        <taxon>Acrididae</taxon>
        <taxon>Oedipodinae</taxon>
        <taxon>Locusta</taxon>
    </lineage>
</organism>
<dbReference type="InterPro" id="IPR043504">
    <property type="entry name" value="Peptidase_S1_PA_chymotrypsin"/>
</dbReference>
<feature type="non-terminal residue" evidence="9">
    <location>
        <position position="1"/>
    </location>
</feature>
<evidence type="ECO:0000256" key="1">
    <source>
        <dbReference type="ARBA" id="ARBA00007664"/>
    </source>
</evidence>
<dbReference type="PRINTS" id="PR00722">
    <property type="entry name" value="CHYMOTRYPSIN"/>
</dbReference>
<dbReference type="PROSITE" id="PS00135">
    <property type="entry name" value="TRYPSIN_SER"/>
    <property type="match status" value="1"/>
</dbReference>
<dbReference type="GO" id="GO:0004252">
    <property type="term" value="F:serine-type endopeptidase activity"/>
    <property type="evidence" value="ECO:0007669"/>
    <property type="project" value="InterPro"/>
</dbReference>
<reference evidence="9" key="2">
    <citation type="submission" date="2014-01" db="EMBL/GenBank/DDBJ databases">
        <authorList>
            <person name="Spit J.R.M."/>
            <person name="Vanden Broeck J."/>
        </authorList>
    </citation>
    <scope>NUCLEOTIDE SEQUENCE</scope>
</reference>
<evidence type="ECO:0000256" key="7">
    <source>
        <dbReference type="SAM" id="SignalP"/>
    </source>
</evidence>
<dbReference type="AlphaFoldDB" id="X5MNU7"/>
<dbReference type="InterPro" id="IPR033116">
    <property type="entry name" value="TRYPSIN_SER"/>
</dbReference>
<dbReference type="SMART" id="SM00020">
    <property type="entry name" value="Tryp_SPc"/>
    <property type="match status" value="1"/>
</dbReference>
<keyword evidence="5" id="KW-1015">Disulfide bond</keyword>
<keyword evidence="2 6" id="KW-0645">Protease</keyword>
<evidence type="ECO:0000256" key="3">
    <source>
        <dbReference type="ARBA" id="ARBA00022801"/>
    </source>
</evidence>
<dbReference type="FunFam" id="2.40.10.10:FF:000034">
    <property type="entry name" value="Eupolytin"/>
    <property type="match status" value="1"/>
</dbReference>
<dbReference type="InterPro" id="IPR018114">
    <property type="entry name" value="TRYPSIN_HIS"/>
</dbReference>
<dbReference type="PROSITE" id="PS00134">
    <property type="entry name" value="TRYPSIN_HIS"/>
    <property type="match status" value="1"/>
</dbReference>
<dbReference type="InterPro" id="IPR009003">
    <property type="entry name" value="Peptidase_S1_PA"/>
</dbReference>
<keyword evidence="3 6" id="KW-0378">Hydrolase</keyword>
<dbReference type="InterPro" id="IPR001254">
    <property type="entry name" value="Trypsin_dom"/>
</dbReference>
<keyword evidence="7" id="KW-0732">Signal</keyword>
<reference evidence="9" key="1">
    <citation type="journal article" date="2014" name="Insect Biochem. Mol. Biol.">
        <title>Effects of different dietary conditions on the expression of trypsin- and chymotrypsin-like protease genes in the digestive system of the migratory locust, Locusta migratoria.</title>
        <authorList>
            <person name="Spit J."/>
            <person name="Zels S."/>
            <person name="Dillen S."/>
            <person name="Holtof M."/>
            <person name="Wynant N."/>
            <person name="Vanden Broeck J."/>
        </authorList>
    </citation>
    <scope>NUCLEOTIDE SEQUENCE</scope>
</reference>
<evidence type="ECO:0000259" key="8">
    <source>
        <dbReference type="PROSITE" id="PS50240"/>
    </source>
</evidence>
<keyword evidence="4 6" id="KW-0720">Serine protease</keyword>
<feature type="domain" description="Peptidase S1" evidence="8">
    <location>
        <begin position="61"/>
        <end position="295"/>
    </location>
</feature>
<comment type="similarity">
    <text evidence="1">Belongs to the peptidase S1 family.</text>
</comment>
<name>X5MNU7_LOCMI</name>
<evidence type="ECO:0000256" key="4">
    <source>
        <dbReference type="ARBA" id="ARBA00022825"/>
    </source>
</evidence>
<dbReference type="Gene3D" id="2.40.10.10">
    <property type="entry name" value="Trypsin-like serine proteases"/>
    <property type="match status" value="1"/>
</dbReference>
<evidence type="ECO:0000256" key="6">
    <source>
        <dbReference type="RuleBase" id="RU363034"/>
    </source>
</evidence>
<feature type="chain" id="PRO_5004959641" evidence="7">
    <location>
        <begin position="27"/>
        <end position="299"/>
    </location>
</feature>
<dbReference type="PROSITE" id="PS50240">
    <property type="entry name" value="TRYPSIN_DOM"/>
    <property type="match status" value="1"/>
</dbReference>
<dbReference type="Pfam" id="PF00089">
    <property type="entry name" value="Trypsin"/>
    <property type="match status" value="1"/>
</dbReference>
<proteinExistence type="evidence at transcript level"/>
<dbReference type="CDD" id="cd00190">
    <property type="entry name" value="Tryp_SPc"/>
    <property type="match status" value="1"/>
</dbReference>
<accession>X5MNU7</accession>
<dbReference type="InterPro" id="IPR050430">
    <property type="entry name" value="Peptidase_S1"/>
</dbReference>
<evidence type="ECO:0000256" key="2">
    <source>
        <dbReference type="ARBA" id="ARBA00022670"/>
    </source>
</evidence>
<dbReference type="SUPFAM" id="SSF50494">
    <property type="entry name" value="Trypsin-like serine proteases"/>
    <property type="match status" value="1"/>
</dbReference>
<dbReference type="InterPro" id="IPR001314">
    <property type="entry name" value="Peptidase_S1A"/>
</dbReference>
<sequence length="299" mass="31779">LVDPRAAELLPGWLLLAVAAVQCSDARYARRLPYSVGRTAHPVRPIHYVRPDTEEEKDTRIISGKDASLGQFPWQASVRLDGRGFCGGSLITHHCVLTAAHCADGVSEFSISLGTLSSAQSPDGAVTVTSTHAVVHPGYWSDGSTTDNDVAIVHLSEMVMPNDVIAVIRLPSASQVNDTFAGLTAVLSGWGKLSDESNSVSPNLQYTELTIIENSECEEAFPGAINNDHICTKGATNESPCNGDSGGPLVVQEADGEWTEVGVVSFVSDDGCSLGFPAGYARVTTYLDWINENSVHEGH</sequence>
<dbReference type="PANTHER" id="PTHR24276">
    <property type="entry name" value="POLYSERASE-RELATED"/>
    <property type="match status" value="1"/>
</dbReference>
<evidence type="ECO:0000313" key="9">
    <source>
        <dbReference type="EMBL" id="DAA64581.1"/>
    </source>
</evidence>
<dbReference type="GO" id="GO:0006508">
    <property type="term" value="P:proteolysis"/>
    <property type="evidence" value="ECO:0007669"/>
    <property type="project" value="UniProtKB-KW"/>
</dbReference>